<dbReference type="Gene3D" id="2.40.30.170">
    <property type="match status" value="1"/>
</dbReference>
<dbReference type="InterPro" id="IPR058624">
    <property type="entry name" value="MdtA-like_HH"/>
</dbReference>
<reference evidence="7 8" key="1">
    <citation type="submission" date="2019-11" db="EMBL/GenBank/DDBJ databases">
        <authorList>
            <person name="Cheng Q."/>
            <person name="Yang Z."/>
        </authorList>
    </citation>
    <scope>NUCLEOTIDE SEQUENCE [LARGE SCALE GENOMIC DNA]</scope>
    <source>
        <strain evidence="7 8">HX-22-1</strain>
    </source>
</reference>
<keyword evidence="2" id="KW-0175">Coiled coil</keyword>
<protein>
    <submittedName>
        <fullName evidence="7">Efflux RND transporter periplasmic adaptor subunit</fullName>
    </submittedName>
</protein>
<dbReference type="EMBL" id="WKJI01000001">
    <property type="protein sequence ID" value="MRX45570.1"/>
    <property type="molecule type" value="Genomic_DNA"/>
</dbReference>
<dbReference type="GO" id="GO:0015562">
    <property type="term" value="F:efflux transmembrane transporter activity"/>
    <property type="evidence" value="ECO:0007669"/>
    <property type="project" value="InterPro"/>
</dbReference>
<feature type="region of interest" description="Disordered" evidence="3">
    <location>
        <begin position="347"/>
        <end position="372"/>
    </location>
</feature>
<dbReference type="Gene3D" id="2.40.50.100">
    <property type="match status" value="2"/>
</dbReference>
<dbReference type="Proteomes" id="UP000462931">
    <property type="component" value="Unassembled WGS sequence"/>
</dbReference>
<proteinExistence type="inferred from homology"/>
<comment type="caution">
    <text evidence="7">The sequence shown here is derived from an EMBL/GenBank/DDBJ whole genome shotgun (WGS) entry which is preliminary data.</text>
</comment>
<feature type="coiled-coil region" evidence="2">
    <location>
        <begin position="108"/>
        <end position="173"/>
    </location>
</feature>
<sequence>MNKKLRNILIALGVVAIALIVSKKMGWIGKPKTVQVAVTKVEVKDVIETVSASGKIQPEVEVKLSPEVSGEIVELNVKEGDIVKKGQLLCKIKPDILASGYERTVASYNAQKATVASAQQQIVQAQANFKNIEARYKRNQTLYKEKVISAAEFDAVQAEYLTAKSNLETAKQNLIGAKFGLEQSGAVVKEASDNLARTNIYAPVDGVVSKLSVERGERVVGTAQMTGTEIMTIANLNSMEVNVDVNENDINRLSLGDTAIIEVDAFLDKKFKGIVTEIASSANVVGETADQVTNFKVKIRILKESYQNLGQQNADVSPFRPGLSATVDIQTEKTKGLVIPIQSVTVRQEENKDDKEDGPSNNDEKKEKSKEKPKEYVFIVENGLAKQIAVKTSIQDDQNIIVLSGLKAGQQVISAPYSAISKTLKDKTEVEVVDKSKLFNTEKK</sequence>
<dbReference type="NCBIfam" id="TIGR01730">
    <property type="entry name" value="RND_mfp"/>
    <property type="match status" value="1"/>
</dbReference>
<gene>
    <name evidence="7" type="ORF">GJJ64_00030</name>
</gene>
<name>A0A7K0FJW6_9SPHI</name>
<dbReference type="Pfam" id="PF26002">
    <property type="entry name" value="Beta-barrel_AprE"/>
    <property type="match status" value="1"/>
</dbReference>
<dbReference type="PANTHER" id="PTHR30469:SF33">
    <property type="entry name" value="SLR1207 PROTEIN"/>
    <property type="match status" value="1"/>
</dbReference>
<evidence type="ECO:0000313" key="7">
    <source>
        <dbReference type="EMBL" id="MRX45570.1"/>
    </source>
</evidence>
<feature type="domain" description="Multidrug resistance protein MdtA-like barrel-sandwich hybrid" evidence="5">
    <location>
        <begin position="62"/>
        <end position="221"/>
    </location>
</feature>
<dbReference type="AlphaFoldDB" id="A0A7K0FJW6"/>
<feature type="domain" description="Multidrug resistance protein MdtA-like alpha-helical hairpin" evidence="4">
    <location>
        <begin position="115"/>
        <end position="183"/>
    </location>
</feature>
<dbReference type="Pfam" id="PF25876">
    <property type="entry name" value="HH_MFP_RND"/>
    <property type="match status" value="1"/>
</dbReference>
<evidence type="ECO:0000259" key="6">
    <source>
        <dbReference type="Pfam" id="PF26002"/>
    </source>
</evidence>
<evidence type="ECO:0000256" key="3">
    <source>
        <dbReference type="SAM" id="MobiDB-lite"/>
    </source>
</evidence>
<evidence type="ECO:0000256" key="1">
    <source>
        <dbReference type="ARBA" id="ARBA00009477"/>
    </source>
</evidence>
<comment type="similarity">
    <text evidence="1">Belongs to the membrane fusion protein (MFP) (TC 8.A.1) family.</text>
</comment>
<dbReference type="InterPro" id="IPR058982">
    <property type="entry name" value="Beta-barrel_AprE"/>
</dbReference>
<dbReference type="InterPro" id="IPR006143">
    <property type="entry name" value="RND_pump_MFP"/>
</dbReference>
<keyword evidence="8" id="KW-1185">Reference proteome</keyword>
<evidence type="ECO:0000313" key="8">
    <source>
        <dbReference type="Proteomes" id="UP000462931"/>
    </source>
</evidence>
<feature type="domain" description="AprE-like beta-barrel" evidence="6">
    <location>
        <begin position="240"/>
        <end position="332"/>
    </location>
</feature>
<dbReference type="InterPro" id="IPR058625">
    <property type="entry name" value="MdtA-like_BSH"/>
</dbReference>
<dbReference type="RefSeq" id="WP_154285763.1">
    <property type="nucleotide sequence ID" value="NZ_WKJI01000001.1"/>
</dbReference>
<dbReference type="PANTHER" id="PTHR30469">
    <property type="entry name" value="MULTIDRUG RESISTANCE PROTEIN MDTA"/>
    <property type="match status" value="1"/>
</dbReference>
<evidence type="ECO:0000256" key="2">
    <source>
        <dbReference type="SAM" id="Coils"/>
    </source>
</evidence>
<evidence type="ECO:0000259" key="5">
    <source>
        <dbReference type="Pfam" id="PF25917"/>
    </source>
</evidence>
<organism evidence="7 8">
    <name type="scientific">Pedobacter puniceum</name>
    <dbReference type="NCBI Taxonomy" id="2666136"/>
    <lineage>
        <taxon>Bacteria</taxon>
        <taxon>Pseudomonadati</taxon>
        <taxon>Bacteroidota</taxon>
        <taxon>Sphingobacteriia</taxon>
        <taxon>Sphingobacteriales</taxon>
        <taxon>Sphingobacteriaceae</taxon>
        <taxon>Pedobacter</taxon>
    </lineage>
</organism>
<evidence type="ECO:0000259" key="4">
    <source>
        <dbReference type="Pfam" id="PF25876"/>
    </source>
</evidence>
<dbReference type="GO" id="GO:1990281">
    <property type="term" value="C:efflux pump complex"/>
    <property type="evidence" value="ECO:0007669"/>
    <property type="project" value="TreeGrafter"/>
</dbReference>
<accession>A0A7K0FJW6</accession>
<dbReference type="Pfam" id="PF25917">
    <property type="entry name" value="BSH_RND"/>
    <property type="match status" value="1"/>
</dbReference>
<dbReference type="Gene3D" id="2.40.420.20">
    <property type="match status" value="1"/>
</dbReference>
<dbReference type="SUPFAM" id="SSF111369">
    <property type="entry name" value="HlyD-like secretion proteins"/>
    <property type="match status" value="1"/>
</dbReference>